<keyword evidence="2 4" id="KW-0238">DNA-binding</keyword>
<dbReference type="Pfam" id="PF21597">
    <property type="entry name" value="TetR_C_43"/>
    <property type="match status" value="1"/>
</dbReference>
<evidence type="ECO:0000313" key="7">
    <source>
        <dbReference type="EMBL" id="TDO50867.1"/>
    </source>
</evidence>
<proteinExistence type="predicted"/>
<dbReference type="PANTHER" id="PTHR30055">
    <property type="entry name" value="HTH-TYPE TRANSCRIPTIONAL REGULATOR RUTR"/>
    <property type="match status" value="1"/>
</dbReference>
<reference evidence="7 8" key="1">
    <citation type="submission" date="2019-03" db="EMBL/GenBank/DDBJ databases">
        <title>Genomic Encyclopedia of Type Strains, Phase III (KMG-III): the genomes of soil and plant-associated and newly described type strains.</title>
        <authorList>
            <person name="Whitman W."/>
        </authorList>
    </citation>
    <scope>NUCLEOTIDE SEQUENCE [LARGE SCALE GENOMIC DNA]</scope>
    <source>
        <strain evidence="7 8">VKM Ac-2527</strain>
    </source>
</reference>
<dbReference type="InterPro" id="IPR036271">
    <property type="entry name" value="Tet_transcr_reg_TetR-rel_C_sf"/>
</dbReference>
<dbReference type="PANTHER" id="PTHR30055:SF234">
    <property type="entry name" value="HTH-TYPE TRANSCRIPTIONAL REGULATOR BETI"/>
    <property type="match status" value="1"/>
</dbReference>
<dbReference type="EMBL" id="SNWQ01000004">
    <property type="protein sequence ID" value="TDO50867.1"/>
    <property type="molecule type" value="Genomic_DNA"/>
</dbReference>
<dbReference type="InterPro" id="IPR001647">
    <property type="entry name" value="HTH_TetR"/>
</dbReference>
<dbReference type="PRINTS" id="PR00455">
    <property type="entry name" value="HTHTETR"/>
</dbReference>
<dbReference type="SUPFAM" id="SSF48498">
    <property type="entry name" value="Tetracyclin repressor-like, C-terminal domain"/>
    <property type="match status" value="1"/>
</dbReference>
<dbReference type="AlphaFoldDB" id="A0A4R6KJE4"/>
<feature type="region of interest" description="Disordered" evidence="5">
    <location>
        <begin position="1"/>
        <end position="27"/>
    </location>
</feature>
<dbReference type="Proteomes" id="UP000295388">
    <property type="component" value="Unassembled WGS sequence"/>
</dbReference>
<name>A0A4R6KJE4_9ACTN</name>
<feature type="domain" description="HTH tetR-type" evidence="6">
    <location>
        <begin position="33"/>
        <end position="92"/>
    </location>
</feature>
<dbReference type="GO" id="GO:0000976">
    <property type="term" value="F:transcription cis-regulatory region binding"/>
    <property type="evidence" value="ECO:0007669"/>
    <property type="project" value="TreeGrafter"/>
</dbReference>
<protein>
    <submittedName>
        <fullName evidence="7">TetR family transcriptional regulator</fullName>
    </submittedName>
</protein>
<dbReference type="InterPro" id="IPR050109">
    <property type="entry name" value="HTH-type_TetR-like_transc_reg"/>
</dbReference>
<dbReference type="Pfam" id="PF00440">
    <property type="entry name" value="TetR_N"/>
    <property type="match status" value="1"/>
</dbReference>
<comment type="caution">
    <text evidence="7">The sequence shown here is derived from an EMBL/GenBank/DDBJ whole genome shotgun (WGS) entry which is preliminary data.</text>
</comment>
<keyword evidence="3" id="KW-0804">Transcription</keyword>
<evidence type="ECO:0000256" key="3">
    <source>
        <dbReference type="ARBA" id="ARBA00023163"/>
    </source>
</evidence>
<evidence type="ECO:0000256" key="1">
    <source>
        <dbReference type="ARBA" id="ARBA00023015"/>
    </source>
</evidence>
<dbReference type="InterPro" id="IPR009057">
    <property type="entry name" value="Homeodomain-like_sf"/>
</dbReference>
<dbReference type="SUPFAM" id="SSF46689">
    <property type="entry name" value="Homeodomain-like"/>
    <property type="match status" value="1"/>
</dbReference>
<sequence>MSAARTAATGAKPATRGDLPPLPAAKPTRADARRNYDLLVTAAREAFAEHGTDTSLEEIARRAGVGIGTLYRRFPSRTALLEAVYVDEIQSVCDRAYGFHEKLEPFEALAAWMRSFVGYNVSKKSLSHELMTALGKDSEFFKSCKLNVRDAGELLLNTAKEDGAVRSDLRLEDVLRLIGGFTMLPDIAPEQANRMLDIVIAGLRKTD</sequence>
<evidence type="ECO:0000256" key="4">
    <source>
        <dbReference type="PROSITE-ProRule" id="PRU00335"/>
    </source>
</evidence>
<evidence type="ECO:0000259" key="6">
    <source>
        <dbReference type="PROSITE" id="PS50977"/>
    </source>
</evidence>
<dbReference type="Gene3D" id="1.10.357.10">
    <property type="entry name" value="Tetracycline Repressor, domain 2"/>
    <property type="match status" value="1"/>
</dbReference>
<accession>A0A4R6KJE4</accession>
<dbReference type="InterPro" id="IPR049445">
    <property type="entry name" value="TetR_SbtR-like_C"/>
</dbReference>
<feature type="compositionally biased region" description="Low complexity" evidence="5">
    <location>
        <begin position="1"/>
        <end position="17"/>
    </location>
</feature>
<feature type="DNA-binding region" description="H-T-H motif" evidence="4">
    <location>
        <begin position="55"/>
        <end position="74"/>
    </location>
</feature>
<dbReference type="GO" id="GO:0003700">
    <property type="term" value="F:DNA-binding transcription factor activity"/>
    <property type="evidence" value="ECO:0007669"/>
    <property type="project" value="TreeGrafter"/>
</dbReference>
<dbReference type="OrthoDB" id="3382616at2"/>
<dbReference type="PROSITE" id="PS50977">
    <property type="entry name" value="HTH_TETR_2"/>
    <property type="match status" value="1"/>
</dbReference>
<dbReference type="RefSeq" id="WP_133800030.1">
    <property type="nucleotide sequence ID" value="NZ_SNWQ01000004.1"/>
</dbReference>
<organism evidence="7 8">
    <name type="scientific">Kribbella caucasensis</name>
    <dbReference type="NCBI Taxonomy" id="2512215"/>
    <lineage>
        <taxon>Bacteria</taxon>
        <taxon>Bacillati</taxon>
        <taxon>Actinomycetota</taxon>
        <taxon>Actinomycetes</taxon>
        <taxon>Propionibacteriales</taxon>
        <taxon>Kribbellaceae</taxon>
        <taxon>Kribbella</taxon>
    </lineage>
</organism>
<keyword evidence="8" id="KW-1185">Reference proteome</keyword>
<evidence type="ECO:0000256" key="5">
    <source>
        <dbReference type="SAM" id="MobiDB-lite"/>
    </source>
</evidence>
<evidence type="ECO:0000256" key="2">
    <source>
        <dbReference type="ARBA" id="ARBA00023125"/>
    </source>
</evidence>
<evidence type="ECO:0000313" key="8">
    <source>
        <dbReference type="Proteomes" id="UP000295388"/>
    </source>
</evidence>
<gene>
    <name evidence="7" type="ORF">EV643_104367</name>
</gene>
<keyword evidence="1" id="KW-0805">Transcription regulation</keyword>